<dbReference type="Pfam" id="PF01381">
    <property type="entry name" value="HTH_3"/>
    <property type="match status" value="1"/>
</dbReference>
<evidence type="ECO:0000259" key="1">
    <source>
        <dbReference type="PROSITE" id="PS50943"/>
    </source>
</evidence>
<sequence length="177" mass="19449">MQSPESLSPDTIIEDGCHPIVRPAAASPGVPFAPAPHDPYHEIPDATLDPRPHGRANLADRHVGARIRERRTMLGLSQQQLALMIGVTYQQAHKYERGLNRISAGRLYDIAQVLGVPIAWFFEGLTTVEPAAEMTPRQRMCLELARNFAAIGNQKHQEALSNMARALALQSAAMQGR</sequence>
<dbReference type="EMBL" id="DTQM01000176">
    <property type="protein sequence ID" value="HGC43304.1"/>
    <property type="molecule type" value="Genomic_DNA"/>
</dbReference>
<accession>A0A8J4M6F5</accession>
<organism evidence="2">
    <name type="scientific">Acidicaldus sp</name>
    <dbReference type="NCBI Taxonomy" id="1872105"/>
    <lineage>
        <taxon>Bacteria</taxon>
        <taxon>Pseudomonadati</taxon>
        <taxon>Pseudomonadota</taxon>
        <taxon>Alphaproteobacteria</taxon>
        <taxon>Acetobacterales</taxon>
        <taxon>Acetobacteraceae</taxon>
        <taxon>Acidicaldus</taxon>
    </lineage>
</organism>
<dbReference type="SMART" id="SM00530">
    <property type="entry name" value="HTH_XRE"/>
    <property type="match status" value="1"/>
</dbReference>
<proteinExistence type="predicted"/>
<gene>
    <name evidence="2" type="ORF">ENY07_08825</name>
</gene>
<comment type="caution">
    <text evidence="2">The sequence shown here is derived from an EMBL/GenBank/DDBJ whole genome shotgun (WGS) entry which is preliminary data.</text>
</comment>
<dbReference type="PROSITE" id="PS50943">
    <property type="entry name" value="HTH_CROC1"/>
    <property type="match status" value="1"/>
</dbReference>
<dbReference type="InterPro" id="IPR001387">
    <property type="entry name" value="Cro/C1-type_HTH"/>
</dbReference>
<dbReference type="Gene3D" id="1.10.260.40">
    <property type="entry name" value="lambda repressor-like DNA-binding domains"/>
    <property type="match status" value="1"/>
</dbReference>
<name>A0A8J4M6F5_9PROT</name>
<feature type="domain" description="HTH cro/C1-type" evidence="1">
    <location>
        <begin position="67"/>
        <end position="121"/>
    </location>
</feature>
<dbReference type="AlphaFoldDB" id="A0A8J4M6F5"/>
<dbReference type="SUPFAM" id="SSF47413">
    <property type="entry name" value="lambda repressor-like DNA-binding domains"/>
    <property type="match status" value="1"/>
</dbReference>
<dbReference type="InterPro" id="IPR010982">
    <property type="entry name" value="Lambda_DNA-bd_dom_sf"/>
</dbReference>
<protein>
    <submittedName>
        <fullName evidence="2">Helix-turn-helix domain-containing protein</fullName>
    </submittedName>
</protein>
<evidence type="ECO:0000313" key="2">
    <source>
        <dbReference type="EMBL" id="HGC43304.1"/>
    </source>
</evidence>
<reference evidence="2" key="1">
    <citation type="journal article" date="2020" name="mSystems">
        <title>Genome- and Community-Level Interaction Insights into Carbon Utilization and Element Cycling Functions of Hydrothermarchaeota in Hydrothermal Sediment.</title>
        <authorList>
            <person name="Zhou Z."/>
            <person name="Liu Y."/>
            <person name="Xu W."/>
            <person name="Pan J."/>
            <person name="Luo Z.H."/>
            <person name="Li M."/>
        </authorList>
    </citation>
    <scope>NUCLEOTIDE SEQUENCE</scope>
    <source>
        <strain evidence="2">SpSt-997</strain>
    </source>
</reference>
<dbReference type="CDD" id="cd00093">
    <property type="entry name" value="HTH_XRE"/>
    <property type="match status" value="1"/>
</dbReference>
<dbReference type="GO" id="GO:0003677">
    <property type="term" value="F:DNA binding"/>
    <property type="evidence" value="ECO:0007669"/>
    <property type="project" value="InterPro"/>
</dbReference>